<dbReference type="PROSITE" id="PS50011">
    <property type="entry name" value="PROTEIN_KINASE_DOM"/>
    <property type="match status" value="1"/>
</dbReference>
<name>A0A6C0BIC4_9ZZZZ</name>
<evidence type="ECO:0000259" key="1">
    <source>
        <dbReference type="PROSITE" id="PS50011"/>
    </source>
</evidence>
<organism evidence="2">
    <name type="scientific">viral metagenome</name>
    <dbReference type="NCBI Taxonomy" id="1070528"/>
    <lineage>
        <taxon>unclassified sequences</taxon>
        <taxon>metagenomes</taxon>
        <taxon>organismal metagenomes</taxon>
    </lineage>
</organism>
<dbReference type="GO" id="GO:0005524">
    <property type="term" value="F:ATP binding"/>
    <property type="evidence" value="ECO:0007669"/>
    <property type="project" value="InterPro"/>
</dbReference>
<dbReference type="Gene3D" id="1.10.510.10">
    <property type="entry name" value="Transferase(Phosphotransferase) domain 1"/>
    <property type="match status" value="1"/>
</dbReference>
<dbReference type="GO" id="GO:0005634">
    <property type="term" value="C:nucleus"/>
    <property type="evidence" value="ECO:0007669"/>
    <property type="project" value="TreeGrafter"/>
</dbReference>
<dbReference type="AlphaFoldDB" id="A0A6C0BIC4"/>
<evidence type="ECO:0000313" key="2">
    <source>
        <dbReference type="EMBL" id="QHS91309.1"/>
    </source>
</evidence>
<dbReference type="PANTHER" id="PTHR44167">
    <property type="entry name" value="OVARIAN-SPECIFIC SERINE/THREONINE-PROTEIN KINASE LOK-RELATED"/>
    <property type="match status" value="1"/>
</dbReference>
<dbReference type="PANTHER" id="PTHR44167:SF24">
    <property type="entry name" value="SERINE_THREONINE-PROTEIN KINASE CHK2"/>
    <property type="match status" value="1"/>
</dbReference>
<dbReference type="EMBL" id="MN739158">
    <property type="protein sequence ID" value="QHS91309.1"/>
    <property type="molecule type" value="Genomic_DNA"/>
</dbReference>
<reference evidence="2" key="1">
    <citation type="journal article" date="2020" name="Nature">
        <title>Giant virus diversity and host interactions through global metagenomics.</title>
        <authorList>
            <person name="Schulz F."/>
            <person name="Roux S."/>
            <person name="Paez-Espino D."/>
            <person name="Jungbluth S."/>
            <person name="Walsh D.A."/>
            <person name="Denef V.J."/>
            <person name="McMahon K.D."/>
            <person name="Konstantinidis K.T."/>
            <person name="Eloe-Fadrosh E.A."/>
            <person name="Kyrpides N.C."/>
            <person name="Woyke T."/>
        </authorList>
    </citation>
    <scope>NUCLEOTIDE SEQUENCE</scope>
    <source>
        <strain evidence="2">GVMAG-M-3300013004-44</strain>
    </source>
</reference>
<protein>
    <recommendedName>
        <fullName evidence="1">Protein kinase domain-containing protein</fullName>
    </recommendedName>
</protein>
<dbReference type="GO" id="GO:0004674">
    <property type="term" value="F:protein serine/threonine kinase activity"/>
    <property type="evidence" value="ECO:0007669"/>
    <property type="project" value="TreeGrafter"/>
</dbReference>
<dbReference type="GO" id="GO:0005737">
    <property type="term" value="C:cytoplasm"/>
    <property type="evidence" value="ECO:0007669"/>
    <property type="project" value="TreeGrafter"/>
</dbReference>
<dbReference type="SMART" id="SM00220">
    <property type="entry name" value="S_TKc"/>
    <property type="match status" value="1"/>
</dbReference>
<dbReference type="InterPro" id="IPR000719">
    <property type="entry name" value="Prot_kinase_dom"/>
</dbReference>
<sequence length="346" mass="39138">MITSGGHLMDEGMYGCIFTPSLRCKNKKDQPISKTPLLSKIISTESAELEYSIASIIRGIPLWKNYFAVATSICEPSLKQTDEDISKCEVITSKPLSAFRILSMTNGGSPLYQYRFQVDSFDMMNFFTHLIGAGALLSLFGIVHRDLHQGNVLVDNETVPRIIDFNLSIIKENVTEDELSHSHNVMLPQESPDATLVNAISLGYKRSQVIRSILLKKPIIKKIRSLLGVSYEKMLHSLDQFTSTSKSMQSGDTLLWFNTYWRTIDSWSIGVIILELLSTFSLWSGFALTITKHKAQLFPLLRRMCAVNPLQRVDCVQALYYLQPNHFIIRKYAKAWMDKVGTGNIQ</sequence>
<dbReference type="InterPro" id="IPR011009">
    <property type="entry name" value="Kinase-like_dom_sf"/>
</dbReference>
<feature type="domain" description="Protein kinase" evidence="1">
    <location>
        <begin position="3"/>
        <end position="346"/>
    </location>
</feature>
<accession>A0A6C0BIC4</accession>
<dbReference type="GO" id="GO:0044773">
    <property type="term" value="P:mitotic DNA damage checkpoint signaling"/>
    <property type="evidence" value="ECO:0007669"/>
    <property type="project" value="TreeGrafter"/>
</dbReference>
<dbReference type="SUPFAM" id="SSF56112">
    <property type="entry name" value="Protein kinase-like (PK-like)"/>
    <property type="match status" value="1"/>
</dbReference>
<proteinExistence type="predicted"/>